<dbReference type="InterPro" id="IPR051321">
    <property type="entry name" value="PHA/PHB_synthase"/>
</dbReference>
<dbReference type="PANTHER" id="PTHR36837">
    <property type="entry name" value="POLY(3-HYDROXYALKANOATE) POLYMERASE SUBUNIT PHAC"/>
    <property type="match status" value="1"/>
</dbReference>
<accession>A0AAW8B1N5</accession>
<evidence type="ECO:0000259" key="1">
    <source>
        <dbReference type="Pfam" id="PF06850"/>
    </source>
</evidence>
<dbReference type="PANTHER" id="PTHR36837:SF4">
    <property type="entry name" value="BLR0908 PROTEIN"/>
    <property type="match status" value="1"/>
</dbReference>
<reference evidence="2" key="2">
    <citation type="submission" date="2023-08" db="EMBL/GenBank/DDBJ databases">
        <authorList>
            <person name="Luo J."/>
        </authorList>
    </citation>
    <scope>NUCLEOTIDE SEQUENCE</scope>
    <source>
        <strain evidence="2">DSM 25064</strain>
    </source>
</reference>
<organism evidence="2 3">
    <name type="scientific">Porticoccus litoralis</name>
    <dbReference type="NCBI Taxonomy" id="434086"/>
    <lineage>
        <taxon>Bacteria</taxon>
        <taxon>Pseudomonadati</taxon>
        <taxon>Pseudomonadota</taxon>
        <taxon>Gammaproteobacteria</taxon>
        <taxon>Cellvibrionales</taxon>
        <taxon>Porticoccaceae</taxon>
        <taxon>Porticoccus</taxon>
    </lineage>
</organism>
<dbReference type="PIRSF" id="PIRSF020818">
    <property type="entry name" value="PHB_depoly_PhaZ"/>
    <property type="match status" value="1"/>
</dbReference>
<dbReference type="Gene3D" id="3.40.50.1820">
    <property type="entry name" value="alpha/beta hydrolase"/>
    <property type="match status" value="1"/>
</dbReference>
<comment type="caution">
    <text evidence="2">The sequence shown here is derived from an EMBL/GenBank/DDBJ whole genome shotgun (WGS) entry which is preliminary data.</text>
</comment>
<dbReference type="AlphaFoldDB" id="A0AAW8B1N5"/>
<dbReference type="SUPFAM" id="SSF53474">
    <property type="entry name" value="alpha/beta-Hydrolases"/>
    <property type="match status" value="1"/>
</dbReference>
<keyword evidence="3" id="KW-1185">Reference proteome</keyword>
<sequence>MQYHIYDLYRQSLVPINTALDLTHDIITHEKNPFSKTKLGRFRKAFLESTIRLLKHYPKQGFEYEPVVIDDVEYAVHEDIVMDKPFCHLLRFRREGLPADAPKLLCVAALSGHHATLSRETFREFLDTYEVYVTDWLDARDVPLTEGKFGFEEYVAYLIEFMEFMGPGSHMFAICQAAVPGLTAVAHMSKHDNPARPKTLTMMAGPIDIRVNPNEFTKRVDKMSAKALKRVLIHKVPSRYPGAGRKVYPGMLQLGGFMSMNMKSHIQKHVQFFKDIAHGRVDEADRHRDFYDEYMAVLDMDADYYMETMERVFLDQKLPKGAMTYYGEPVSCSDIKDVAIFTLEGEKDDMISLGQTEAALNLCDQLPKKLKKHHVQLDVGHYGIFNGSKYRKFVAPLIKEWIDGHN</sequence>
<dbReference type="NCBIfam" id="TIGR01849">
    <property type="entry name" value="PHB_depoly_PhaZ"/>
    <property type="match status" value="1"/>
</dbReference>
<protein>
    <submittedName>
        <fullName evidence="2">Polyhydroxyalkanoate depolymerase</fullName>
    </submittedName>
</protein>
<dbReference type="RefSeq" id="WP_305169344.1">
    <property type="nucleotide sequence ID" value="NZ_JAUUUU010000001.1"/>
</dbReference>
<gene>
    <name evidence="2" type="primary">phaZ</name>
    <name evidence="2" type="ORF">Q8A57_02500</name>
</gene>
<evidence type="ECO:0000313" key="2">
    <source>
        <dbReference type="EMBL" id="MDP1519832.1"/>
    </source>
</evidence>
<dbReference type="EMBL" id="JAUUUU010000001">
    <property type="protein sequence ID" value="MDP1519832.1"/>
    <property type="molecule type" value="Genomic_DNA"/>
</dbReference>
<dbReference type="InterPro" id="IPR029058">
    <property type="entry name" value="AB_hydrolase_fold"/>
</dbReference>
<dbReference type="InterPro" id="IPR010915">
    <property type="entry name" value="PHB_depoly_PhaZ"/>
</dbReference>
<dbReference type="InterPro" id="IPR009656">
    <property type="entry name" value="PHB_depo_C"/>
</dbReference>
<evidence type="ECO:0000313" key="3">
    <source>
        <dbReference type="Proteomes" id="UP001178354"/>
    </source>
</evidence>
<dbReference type="Pfam" id="PF06850">
    <property type="entry name" value="PHB_depo_C"/>
    <property type="match status" value="1"/>
</dbReference>
<name>A0AAW8B1N5_9GAMM</name>
<reference evidence="2" key="1">
    <citation type="journal article" date="2010" name="Int. J. Syst. Evol. Microbiol.">
        <title>Porticoccus litoralis gen. nov., sp. nov., a gammaproteobacterium isolated from the Yellow Sea.</title>
        <authorList>
            <person name="Oh H.M."/>
            <person name="Kim H."/>
            <person name="Kim K.M."/>
            <person name="Min G.S."/>
            <person name="Cho J.C."/>
        </authorList>
    </citation>
    <scope>NUCLEOTIDE SEQUENCE</scope>
    <source>
        <strain evidence="2">DSM 25064</strain>
    </source>
</reference>
<proteinExistence type="predicted"/>
<dbReference type="Proteomes" id="UP001178354">
    <property type="component" value="Unassembled WGS sequence"/>
</dbReference>
<feature type="domain" description="PHB de-polymerase C-terminal" evidence="1">
    <location>
        <begin position="204"/>
        <end position="404"/>
    </location>
</feature>